<sequence length="312" mass="35952">MDSDFRDVDVVSELDKLSSENNYNEIVNLLRENFYQFNDDPNKLIAILTIRIYYNLHLKNFNEVDSDFGLIESIFTDKLNSQFSYTKDSVCPFSTFLIHAYYPHMKGSSFQSLTRMFDLFHKLNDDLKSQGSKYDKGDESESCKKREVTVKRIMKTGLLLSDVLFTLLRPHEAIKLLKEVNLKYDEGDVSTNMILSVIYRKLGYKEESERYMKVILGKEGVEPPYRGLLKMFKKDYEGASEEFKSVLSLGKKSLSPQESVLLNNLAVSTLYAGSSQEAKNLFFNFEILTHGFQAHRGIMSNADVLVELSIYE</sequence>
<dbReference type="EMBL" id="UIVS01000001">
    <property type="protein sequence ID" value="SVP89473.1"/>
    <property type="molecule type" value="Genomic_DNA"/>
</dbReference>
<proteinExistence type="predicted"/>
<dbReference type="PANTHER" id="PTHR21581">
    <property type="entry name" value="D-ALANYL-D-ALANINE CARBOXYPEPTIDASE"/>
    <property type="match status" value="1"/>
</dbReference>
<evidence type="ECO:0000313" key="1">
    <source>
        <dbReference type="EMBL" id="SVP88304.1"/>
    </source>
</evidence>
<protein>
    <recommendedName>
        <fullName evidence="3">Tetratricopeptide repeat</fullName>
    </recommendedName>
</protein>
<dbReference type="Gene3D" id="1.25.40.10">
    <property type="entry name" value="Tetratricopeptide repeat domain"/>
    <property type="match status" value="1"/>
</dbReference>
<dbReference type="InterPro" id="IPR011990">
    <property type="entry name" value="TPR-like_helical_dom_sf"/>
</dbReference>
<dbReference type="GO" id="GO:0030008">
    <property type="term" value="C:TRAPP complex"/>
    <property type="evidence" value="ECO:0007669"/>
    <property type="project" value="TreeGrafter"/>
</dbReference>
<dbReference type="VEuPathDB" id="PiroplasmaDB:TA18920"/>
<name>A0A3B0MHJ2_THEAN</name>
<accession>A0A3B0MHJ2</accession>
<reference evidence="2" key="1">
    <citation type="submission" date="2018-07" db="EMBL/GenBank/DDBJ databases">
        <authorList>
            <person name="Quirk P.G."/>
            <person name="Krulwich T.A."/>
        </authorList>
    </citation>
    <scope>NUCLEOTIDE SEQUENCE</scope>
    <source>
        <strain evidence="2">Anand</strain>
    </source>
</reference>
<dbReference type="PANTHER" id="PTHR21581:SF6">
    <property type="entry name" value="TRAFFICKING PROTEIN PARTICLE COMPLEX SUBUNIT 12"/>
    <property type="match status" value="1"/>
</dbReference>
<organism evidence="2">
    <name type="scientific">Theileria annulata</name>
    <dbReference type="NCBI Taxonomy" id="5874"/>
    <lineage>
        <taxon>Eukaryota</taxon>
        <taxon>Sar</taxon>
        <taxon>Alveolata</taxon>
        <taxon>Apicomplexa</taxon>
        <taxon>Aconoidasida</taxon>
        <taxon>Piroplasmida</taxon>
        <taxon>Theileriidae</taxon>
        <taxon>Theileria</taxon>
    </lineage>
</organism>
<dbReference type="AlphaFoldDB" id="A0A3B0MHJ2"/>
<dbReference type="GO" id="GO:0005794">
    <property type="term" value="C:Golgi apparatus"/>
    <property type="evidence" value="ECO:0007669"/>
    <property type="project" value="TreeGrafter"/>
</dbReference>
<gene>
    <name evidence="1" type="ORF">TAT_000016800</name>
    <name evidence="2" type="ORF">TAV_000016600</name>
</gene>
<dbReference type="EMBL" id="UIVT01000001">
    <property type="protein sequence ID" value="SVP88304.1"/>
    <property type="molecule type" value="Genomic_DNA"/>
</dbReference>
<evidence type="ECO:0008006" key="3">
    <source>
        <dbReference type="Google" id="ProtNLM"/>
    </source>
</evidence>
<evidence type="ECO:0000313" key="2">
    <source>
        <dbReference type="EMBL" id="SVP89473.1"/>
    </source>
</evidence>